<accession>A0ACD3RB14</accession>
<protein>
    <submittedName>
        <fullName evidence="1">Uncharacterized protein</fullName>
    </submittedName>
</protein>
<comment type="caution">
    <text evidence="1">The sequence shown here is derived from an EMBL/GenBank/DDBJ whole genome shotgun (WGS) entry which is preliminary data.</text>
</comment>
<gene>
    <name evidence="1" type="ORF">E3U43_013957</name>
</gene>
<keyword evidence="2" id="KW-1185">Reference proteome</keyword>
<name>A0ACD3RB14_LARCR</name>
<sequence length="115" mass="12535">MNPGVLCISALHQISTSLPSVWNARVAHTFNFFQLSAVGGDIRWTFLYKSENDKCPSLSTPTVMCSGCLCIDKQVSIHNDLKEKQHSGKAGPKLVFGIVLDKSALLRAGTSIWNS</sequence>
<organism evidence="1 2">
    <name type="scientific">Larimichthys crocea</name>
    <name type="common">Large yellow croaker</name>
    <name type="synonym">Pseudosciaena crocea</name>
    <dbReference type="NCBI Taxonomy" id="215358"/>
    <lineage>
        <taxon>Eukaryota</taxon>
        <taxon>Metazoa</taxon>
        <taxon>Chordata</taxon>
        <taxon>Craniata</taxon>
        <taxon>Vertebrata</taxon>
        <taxon>Euteleostomi</taxon>
        <taxon>Actinopterygii</taxon>
        <taxon>Neopterygii</taxon>
        <taxon>Teleostei</taxon>
        <taxon>Neoteleostei</taxon>
        <taxon>Acanthomorphata</taxon>
        <taxon>Eupercaria</taxon>
        <taxon>Sciaenidae</taxon>
        <taxon>Larimichthys</taxon>
    </lineage>
</organism>
<evidence type="ECO:0000313" key="1">
    <source>
        <dbReference type="EMBL" id="TMS16664.1"/>
    </source>
</evidence>
<evidence type="ECO:0000313" key="2">
    <source>
        <dbReference type="Proteomes" id="UP000793456"/>
    </source>
</evidence>
<dbReference type="Proteomes" id="UP000793456">
    <property type="component" value="Chromosome VIII"/>
</dbReference>
<dbReference type="EMBL" id="CM011681">
    <property type="protein sequence ID" value="TMS16664.1"/>
    <property type="molecule type" value="Genomic_DNA"/>
</dbReference>
<reference evidence="1" key="1">
    <citation type="submission" date="2018-11" db="EMBL/GenBank/DDBJ databases">
        <title>The sequence and de novo assembly of Larimichthys crocea genome using PacBio and Hi-C technologies.</title>
        <authorList>
            <person name="Xu P."/>
            <person name="Chen B."/>
            <person name="Zhou Z."/>
            <person name="Ke Q."/>
            <person name="Wu Y."/>
            <person name="Bai H."/>
            <person name="Pu F."/>
        </authorList>
    </citation>
    <scope>NUCLEOTIDE SEQUENCE</scope>
    <source>
        <tissue evidence="1">Muscle</tissue>
    </source>
</reference>
<proteinExistence type="predicted"/>